<sequence length="85" mass="9147">MEMELWVLIDWSQAPQDAVLGFYASRAAAERALTEVMADYGGGPDDAPTVEGVRLVGVDPTGEYVVRGIAVIDPRRGVLPSLFPD</sequence>
<evidence type="ECO:0000313" key="2">
    <source>
        <dbReference type="Proteomes" id="UP000503399"/>
    </source>
</evidence>
<protein>
    <submittedName>
        <fullName evidence="1">Uncharacterized protein</fullName>
    </submittedName>
</protein>
<evidence type="ECO:0000313" key="1">
    <source>
        <dbReference type="EMBL" id="CAB1129471.1"/>
    </source>
</evidence>
<reference evidence="1 2" key="1">
    <citation type="submission" date="2020-02" db="EMBL/GenBank/DDBJ databases">
        <authorList>
            <person name="Hogendoorn C."/>
        </authorList>
    </citation>
    <scope>NUCLEOTIDE SEQUENCE [LARGE SCALE GENOMIC DNA]</scope>
    <source>
        <strain evidence="1">R501</strain>
    </source>
</reference>
<gene>
    <name evidence="1" type="ORF">R50_1974</name>
</gene>
<dbReference type="KEGG" id="hfv:R50_1974"/>
<dbReference type="EMBL" id="LR778114">
    <property type="protein sequence ID" value="CAB1129471.1"/>
    <property type="molecule type" value="Genomic_DNA"/>
</dbReference>
<keyword evidence="2" id="KW-1185">Reference proteome</keyword>
<organism evidence="1 2">
    <name type="scientific">Candidatus Hydrogenisulfobacillus filiaventi</name>
    <dbReference type="NCBI Taxonomy" id="2707344"/>
    <lineage>
        <taxon>Bacteria</taxon>
        <taxon>Bacillati</taxon>
        <taxon>Bacillota</taxon>
        <taxon>Clostridia</taxon>
        <taxon>Eubacteriales</taxon>
        <taxon>Clostridiales Family XVII. Incertae Sedis</taxon>
        <taxon>Candidatus Hydrogenisulfobacillus</taxon>
    </lineage>
</organism>
<name>A0A6F8ZIG5_9FIRM</name>
<dbReference type="AlphaFoldDB" id="A0A6F8ZIG5"/>
<accession>A0A6F8ZIG5</accession>
<proteinExistence type="predicted"/>
<dbReference type="Proteomes" id="UP000503399">
    <property type="component" value="Chromosome"/>
</dbReference>